<evidence type="ECO:0000256" key="1">
    <source>
        <dbReference type="ARBA" id="ARBA00004196"/>
    </source>
</evidence>
<feature type="chain" id="PRO_5021421631" evidence="3">
    <location>
        <begin position="25"/>
        <end position="353"/>
    </location>
</feature>
<feature type="signal peptide" evidence="3">
    <location>
        <begin position="1"/>
        <end position="24"/>
    </location>
</feature>
<keyword evidence="6" id="KW-1185">Reference proteome</keyword>
<protein>
    <submittedName>
        <fullName evidence="5">Peptidase M75, Imelysin</fullName>
    </submittedName>
</protein>
<comment type="subcellular location">
    <subcellularLocation>
        <location evidence="1">Cell envelope</location>
    </subcellularLocation>
</comment>
<dbReference type="CDD" id="cd14659">
    <property type="entry name" value="Imelysin-like_IPPA"/>
    <property type="match status" value="1"/>
</dbReference>
<evidence type="ECO:0000259" key="4">
    <source>
        <dbReference type="Pfam" id="PF09375"/>
    </source>
</evidence>
<dbReference type="InterPro" id="IPR034984">
    <property type="entry name" value="Imelysin-like_IPPA"/>
</dbReference>
<organism evidence="5 6">
    <name type="scientific">Maribrevibacterium harenarium</name>
    <dbReference type="NCBI Taxonomy" id="2589817"/>
    <lineage>
        <taxon>Bacteria</taxon>
        <taxon>Pseudomonadati</taxon>
        <taxon>Pseudomonadota</taxon>
        <taxon>Gammaproteobacteria</taxon>
        <taxon>Oceanospirillales</taxon>
        <taxon>Oceanospirillaceae</taxon>
        <taxon>Maribrevibacterium</taxon>
    </lineage>
</organism>
<dbReference type="InterPro" id="IPR018976">
    <property type="entry name" value="Imelysin-like"/>
</dbReference>
<feature type="domain" description="Imelysin-like" evidence="4">
    <location>
        <begin position="39"/>
        <end position="333"/>
    </location>
</feature>
<comment type="caution">
    <text evidence="5">The sequence shown here is derived from an EMBL/GenBank/DDBJ whole genome shotgun (WGS) entry which is preliminary data.</text>
</comment>
<dbReference type="EMBL" id="VFRR01000043">
    <property type="protein sequence ID" value="TPE47340.1"/>
    <property type="molecule type" value="Genomic_DNA"/>
</dbReference>
<evidence type="ECO:0000313" key="6">
    <source>
        <dbReference type="Proteomes" id="UP000315901"/>
    </source>
</evidence>
<accession>A0A501WG50</accession>
<evidence type="ECO:0000256" key="2">
    <source>
        <dbReference type="ARBA" id="ARBA00022729"/>
    </source>
</evidence>
<dbReference type="Pfam" id="PF09375">
    <property type="entry name" value="Peptidase_M75"/>
    <property type="match status" value="1"/>
</dbReference>
<dbReference type="GO" id="GO:0030313">
    <property type="term" value="C:cell envelope"/>
    <property type="evidence" value="ECO:0007669"/>
    <property type="project" value="UniProtKB-SubCell"/>
</dbReference>
<proteinExistence type="predicted"/>
<name>A0A501WG50_9GAMM</name>
<sequence>MKYPRNLSALACSVALCITSHSYANDWSAAVAGIQADVIQPAYNNLARDAQQLQQAVAELCLAPTEPKLQKVKQQFITNIDDWQQIQWLNFGPVTYFMRYYAMEYWPDKKGITRRQLQGLSKTPEVMTDKDFWHSASIAVRGLTAIETLLYHPDFNVIEHAADCHVLTGVSEHHAATTLEIAKQWSESKVGDWVFLDEDSNSSPDHGAMELFVQQWIEHLSAIKDSKLETPIGYNGRANLKLAEFYRSQQSLPAIIENLATYPVLFHAGQPSLYELAKRNDGPQAEEMDRLFQQSVSLAKALPDDFFSGSYSQQQRVELARPLVQSISQSQDKLVELVTSLGFNIGFNSRDGD</sequence>
<dbReference type="AlphaFoldDB" id="A0A501WG50"/>
<dbReference type="Proteomes" id="UP000315901">
    <property type="component" value="Unassembled WGS sequence"/>
</dbReference>
<dbReference type="OrthoDB" id="5729110at2"/>
<keyword evidence="2 3" id="KW-0732">Signal</keyword>
<evidence type="ECO:0000256" key="3">
    <source>
        <dbReference type="SAM" id="SignalP"/>
    </source>
</evidence>
<reference evidence="5 6" key="1">
    <citation type="submission" date="2019-06" db="EMBL/GenBank/DDBJ databases">
        <title>A novel bacterium of genus Marinomonas, isolated from coastal sand.</title>
        <authorList>
            <person name="Huang H."/>
            <person name="Mo K."/>
            <person name="Hu Y."/>
        </authorList>
    </citation>
    <scope>NUCLEOTIDE SEQUENCE [LARGE SCALE GENOMIC DNA]</scope>
    <source>
        <strain evidence="5 6">HB171799</strain>
    </source>
</reference>
<evidence type="ECO:0000313" key="5">
    <source>
        <dbReference type="EMBL" id="TPE47340.1"/>
    </source>
</evidence>
<dbReference type="InterPro" id="IPR038352">
    <property type="entry name" value="Imelysin_sf"/>
</dbReference>
<gene>
    <name evidence="5" type="ORF">FJM67_14650</name>
</gene>
<dbReference type="Gene3D" id="1.20.1420.20">
    <property type="entry name" value="M75 peptidase, HXXE motif"/>
    <property type="match status" value="1"/>
</dbReference>
<dbReference type="RefSeq" id="WP_140590836.1">
    <property type="nucleotide sequence ID" value="NZ_VFRR01000043.1"/>
</dbReference>